<evidence type="ECO:0000256" key="1">
    <source>
        <dbReference type="SAM" id="Phobius"/>
    </source>
</evidence>
<feature type="transmembrane region" description="Helical" evidence="1">
    <location>
        <begin position="40"/>
        <end position="60"/>
    </location>
</feature>
<keyword evidence="1" id="KW-1133">Transmembrane helix</keyword>
<reference evidence="3" key="1">
    <citation type="submission" date="2016-10" db="EMBL/GenBank/DDBJ databases">
        <authorList>
            <person name="Varghese N."/>
            <person name="Submissions S."/>
        </authorList>
    </citation>
    <scope>NUCLEOTIDE SEQUENCE [LARGE SCALE GENOMIC DNA]</scope>
    <source>
        <strain evidence="3">DSM 45004</strain>
    </source>
</reference>
<protein>
    <recommendedName>
        <fullName evidence="4">DUF3040 domain-containing protein</fullName>
    </recommendedName>
</protein>
<evidence type="ECO:0008006" key="4">
    <source>
        <dbReference type="Google" id="ProtNLM"/>
    </source>
</evidence>
<dbReference type="Pfam" id="PF11239">
    <property type="entry name" value="DUF3040"/>
    <property type="match status" value="1"/>
</dbReference>
<name>A0A1I1WTD5_9ACTN</name>
<organism evidence="2 3">
    <name type="scientific">Actinopolyspora alba</name>
    <dbReference type="NCBI Taxonomy" id="673379"/>
    <lineage>
        <taxon>Bacteria</taxon>
        <taxon>Bacillati</taxon>
        <taxon>Actinomycetota</taxon>
        <taxon>Actinomycetes</taxon>
        <taxon>Actinopolysporales</taxon>
        <taxon>Actinopolysporaceae</taxon>
        <taxon>Actinopolyspora</taxon>
        <taxon>Actinopolyspora alba group</taxon>
    </lineage>
</organism>
<sequence>MLGKYERRSLEEIENRLSQEDPELARGLAQGKPKTIRRRFPPLLVLAAVVMMLSVTLLVLAEFGSAVLAAVLAGGVSAFWYWRGRS</sequence>
<keyword evidence="1" id="KW-0472">Membrane</keyword>
<feature type="transmembrane region" description="Helical" evidence="1">
    <location>
        <begin position="66"/>
        <end position="82"/>
    </location>
</feature>
<dbReference type="RefSeq" id="WP_092926488.1">
    <property type="nucleotide sequence ID" value="NZ_FOMZ01000006.1"/>
</dbReference>
<evidence type="ECO:0000313" key="3">
    <source>
        <dbReference type="Proteomes" id="UP000198716"/>
    </source>
</evidence>
<dbReference type="InterPro" id="IPR021401">
    <property type="entry name" value="DUF3040"/>
</dbReference>
<gene>
    <name evidence="2" type="ORF">SAMN04487819_10686</name>
</gene>
<evidence type="ECO:0000313" key="2">
    <source>
        <dbReference type="EMBL" id="SFD98292.1"/>
    </source>
</evidence>
<proteinExistence type="predicted"/>
<dbReference type="AlphaFoldDB" id="A0A1I1WTD5"/>
<keyword evidence="3" id="KW-1185">Reference proteome</keyword>
<keyword evidence="1" id="KW-0812">Transmembrane</keyword>
<dbReference type="Proteomes" id="UP000198716">
    <property type="component" value="Unassembled WGS sequence"/>
</dbReference>
<accession>A0A1I1WTD5</accession>
<dbReference type="EMBL" id="FOMZ01000006">
    <property type="protein sequence ID" value="SFD98292.1"/>
    <property type="molecule type" value="Genomic_DNA"/>
</dbReference>